<comment type="caution">
    <text evidence="11">The sequence shown here is derived from an EMBL/GenBank/DDBJ whole genome shotgun (WGS) entry which is preliminary data.</text>
</comment>
<dbReference type="GO" id="GO:0001653">
    <property type="term" value="F:peptide receptor activity"/>
    <property type="evidence" value="ECO:0007669"/>
    <property type="project" value="TreeGrafter"/>
</dbReference>
<dbReference type="CDD" id="cd07302">
    <property type="entry name" value="CHD"/>
    <property type="match status" value="1"/>
</dbReference>
<keyword evidence="12" id="KW-1185">Reference proteome</keyword>
<dbReference type="InterPro" id="IPR029787">
    <property type="entry name" value="Nucleotide_cyclase"/>
</dbReference>
<dbReference type="SUPFAM" id="SSF55073">
    <property type="entry name" value="Nucleotide cyclase"/>
    <property type="match status" value="1"/>
</dbReference>
<dbReference type="PANTHER" id="PTHR11920:SF335">
    <property type="entry name" value="GUANYLATE CYCLASE"/>
    <property type="match status" value="1"/>
</dbReference>
<accession>A0A9N8H4V8</accession>
<dbReference type="GO" id="GO:0004016">
    <property type="term" value="F:adenylate cyclase activity"/>
    <property type="evidence" value="ECO:0007669"/>
    <property type="project" value="TreeGrafter"/>
</dbReference>
<dbReference type="GO" id="GO:0035556">
    <property type="term" value="P:intracellular signal transduction"/>
    <property type="evidence" value="ECO:0007669"/>
    <property type="project" value="InterPro"/>
</dbReference>
<evidence type="ECO:0000313" key="11">
    <source>
        <dbReference type="EMBL" id="CAB9500936.1"/>
    </source>
</evidence>
<dbReference type="GO" id="GO:0005886">
    <property type="term" value="C:plasma membrane"/>
    <property type="evidence" value="ECO:0007669"/>
    <property type="project" value="TreeGrafter"/>
</dbReference>
<gene>
    <name evidence="11" type="ORF">SEMRO_96_G049440.1</name>
</gene>
<feature type="region of interest" description="Disordered" evidence="8">
    <location>
        <begin position="733"/>
        <end position="759"/>
    </location>
</feature>
<name>A0A9N8H4V8_9STRA</name>
<dbReference type="PROSITE" id="PS50125">
    <property type="entry name" value="GUANYLATE_CYCLASE_2"/>
    <property type="match status" value="1"/>
</dbReference>
<dbReference type="GO" id="GO:0004383">
    <property type="term" value="F:guanylate cyclase activity"/>
    <property type="evidence" value="ECO:0007669"/>
    <property type="project" value="TreeGrafter"/>
</dbReference>
<keyword evidence="4 9" id="KW-1133">Transmembrane helix</keyword>
<feature type="domain" description="Guanylate cyclase" evidence="10">
    <location>
        <begin position="542"/>
        <end position="676"/>
    </location>
</feature>
<evidence type="ECO:0000256" key="9">
    <source>
        <dbReference type="SAM" id="Phobius"/>
    </source>
</evidence>
<keyword evidence="2 9" id="KW-0812">Transmembrane</keyword>
<evidence type="ECO:0000256" key="6">
    <source>
        <dbReference type="ARBA" id="ARBA00023239"/>
    </source>
</evidence>
<dbReference type="GO" id="GO:0000166">
    <property type="term" value="F:nucleotide binding"/>
    <property type="evidence" value="ECO:0007669"/>
    <property type="project" value="UniProtKB-KW"/>
</dbReference>
<feature type="coiled-coil region" evidence="7">
    <location>
        <begin position="481"/>
        <end position="508"/>
    </location>
</feature>
<keyword evidence="5 9" id="KW-0472">Membrane</keyword>
<dbReference type="Pfam" id="PF00211">
    <property type="entry name" value="Guanylate_cyc"/>
    <property type="match status" value="1"/>
</dbReference>
<dbReference type="SMART" id="SM00044">
    <property type="entry name" value="CYCc"/>
    <property type="match status" value="1"/>
</dbReference>
<evidence type="ECO:0000256" key="3">
    <source>
        <dbReference type="ARBA" id="ARBA00022741"/>
    </source>
</evidence>
<feature type="transmembrane region" description="Helical" evidence="9">
    <location>
        <begin position="58"/>
        <end position="79"/>
    </location>
</feature>
<dbReference type="AlphaFoldDB" id="A0A9N8H4V8"/>
<dbReference type="InterPro" id="IPR001054">
    <property type="entry name" value="A/G_cyclase"/>
</dbReference>
<protein>
    <submittedName>
        <fullName evidence="11">Receptor-type guanylate cyclase gcy</fullName>
    </submittedName>
</protein>
<dbReference type="Proteomes" id="UP001153069">
    <property type="component" value="Unassembled WGS sequence"/>
</dbReference>
<dbReference type="EMBL" id="CAICTM010000095">
    <property type="protein sequence ID" value="CAB9500936.1"/>
    <property type="molecule type" value="Genomic_DNA"/>
</dbReference>
<keyword evidence="11" id="KW-0675">Receptor</keyword>
<proteinExistence type="predicted"/>
<evidence type="ECO:0000313" key="12">
    <source>
        <dbReference type="Proteomes" id="UP001153069"/>
    </source>
</evidence>
<dbReference type="Gene3D" id="3.30.70.1230">
    <property type="entry name" value="Nucleotide cyclase"/>
    <property type="match status" value="1"/>
</dbReference>
<evidence type="ECO:0000256" key="4">
    <source>
        <dbReference type="ARBA" id="ARBA00022989"/>
    </source>
</evidence>
<dbReference type="PANTHER" id="PTHR11920">
    <property type="entry name" value="GUANYLYL CYCLASE"/>
    <property type="match status" value="1"/>
</dbReference>
<evidence type="ECO:0000256" key="1">
    <source>
        <dbReference type="ARBA" id="ARBA00004370"/>
    </source>
</evidence>
<evidence type="ECO:0000256" key="2">
    <source>
        <dbReference type="ARBA" id="ARBA00022692"/>
    </source>
</evidence>
<keyword evidence="3" id="KW-0547">Nucleotide-binding</keyword>
<dbReference type="OrthoDB" id="40333at2759"/>
<evidence type="ECO:0000256" key="7">
    <source>
        <dbReference type="SAM" id="Coils"/>
    </source>
</evidence>
<organism evidence="11 12">
    <name type="scientific">Seminavis robusta</name>
    <dbReference type="NCBI Taxonomy" id="568900"/>
    <lineage>
        <taxon>Eukaryota</taxon>
        <taxon>Sar</taxon>
        <taxon>Stramenopiles</taxon>
        <taxon>Ochrophyta</taxon>
        <taxon>Bacillariophyta</taxon>
        <taxon>Bacillariophyceae</taxon>
        <taxon>Bacillariophycidae</taxon>
        <taxon>Naviculales</taxon>
        <taxon>Naviculaceae</taxon>
        <taxon>Seminavis</taxon>
    </lineage>
</organism>
<evidence type="ECO:0000256" key="8">
    <source>
        <dbReference type="SAM" id="MobiDB-lite"/>
    </source>
</evidence>
<evidence type="ECO:0000259" key="10">
    <source>
        <dbReference type="PROSITE" id="PS50125"/>
    </source>
</evidence>
<reference evidence="11" key="1">
    <citation type="submission" date="2020-06" db="EMBL/GenBank/DDBJ databases">
        <authorList>
            <consortium name="Plant Systems Biology data submission"/>
        </authorList>
    </citation>
    <scope>NUCLEOTIDE SEQUENCE</scope>
    <source>
        <strain evidence="11">D6</strain>
    </source>
</reference>
<feature type="transmembrane region" description="Helical" evidence="9">
    <location>
        <begin position="433"/>
        <end position="453"/>
    </location>
</feature>
<keyword evidence="6" id="KW-0456">Lyase</keyword>
<feature type="compositionally biased region" description="Polar residues" evidence="8">
    <location>
        <begin position="733"/>
        <end position="743"/>
    </location>
</feature>
<comment type="subcellular location">
    <subcellularLocation>
        <location evidence="1">Membrane</location>
    </subcellularLocation>
</comment>
<dbReference type="InterPro" id="IPR050401">
    <property type="entry name" value="Cyclic_nucleotide_synthase"/>
</dbReference>
<evidence type="ECO:0000256" key="5">
    <source>
        <dbReference type="ARBA" id="ARBA00023136"/>
    </source>
</evidence>
<keyword evidence="7" id="KW-0175">Coiled coil</keyword>
<dbReference type="GO" id="GO:0007168">
    <property type="term" value="P:receptor guanylyl cyclase signaling pathway"/>
    <property type="evidence" value="ECO:0007669"/>
    <property type="project" value="TreeGrafter"/>
</dbReference>
<sequence>MDGGEAKEQAVMMMNDGSDDEMGYSQMSTQARAAKEEEEAALDNIAARESRWVTRLRIVVLAVLVASAIAVVVTVYLFLTDNEEAEFERKFDSDSRKVAEAVGRTLDQTMGSSDAFVVDMIYYARNSNSSWPFVTMPGFALKAGKLRKIAKAFFLVVRPFVQGDDRQEWENYTAANTEWMIEESREIQKNDQDVNPGISAVNVTVGPINIGKERGVAPGLWPNRTNYTVGWQQYPIVTGSHFNGDLWGLPFIAKACEDAITHQRATVVPAQTRVPFTQRFMAVNSTEDPSEPFSSMEFPIYDSTDSITLDLTKTQPLVGVFHFAFFWRDYIRNILPEGSNGILVVFSTPCSEPFTYQLDGPATTYLGQGDLHDPRYDHMAKSYTLFETMEITKQSNAGSSYTGIPLSQTYCPPSISIYPSQAMQDHHVTNDPVYYTMVAVYIFFFTSLLFILYDCVVRRRQRIVKEQAVAAGAIVNNLFPKKVLTQMYQEQKEEKQRENNLRSFLKNAAEKQGTGQSVTAASDATNDAAPSKPMADLFHNTTIFFADLAGFTAWSAKRTPVEVFELLEALYGAFDKVAIRRKVFKVETIGDCYVAVTGIPEPQKLHATIMVRFARDVMSVMNAKTRELADRLGPDTTELAMRVGLHSGSTTAGVLRGDKGRFQLFGDTVNTASRMESNGVRGRIHVSQATADAITLAGKASWLTPREDKILAKGKGLMQTYFAQIIAGSNVQSSVSDDNTSIPSLGFDPEDSSRDDYSV</sequence>